<organism evidence="2 3">
    <name type="scientific">Delitschia confertaspora ATCC 74209</name>
    <dbReference type="NCBI Taxonomy" id="1513339"/>
    <lineage>
        <taxon>Eukaryota</taxon>
        <taxon>Fungi</taxon>
        <taxon>Dikarya</taxon>
        <taxon>Ascomycota</taxon>
        <taxon>Pezizomycotina</taxon>
        <taxon>Dothideomycetes</taxon>
        <taxon>Pleosporomycetidae</taxon>
        <taxon>Pleosporales</taxon>
        <taxon>Delitschiaceae</taxon>
        <taxon>Delitschia</taxon>
    </lineage>
</organism>
<gene>
    <name evidence="2" type="ORF">GQ43DRAFT_479786</name>
</gene>
<keyword evidence="1" id="KW-0732">Signal</keyword>
<proteinExistence type="predicted"/>
<dbReference type="AlphaFoldDB" id="A0A9P4JNY2"/>
<dbReference type="EMBL" id="ML993932">
    <property type="protein sequence ID" value="KAF2202560.1"/>
    <property type="molecule type" value="Genomic_DNA"/>
</dbReference>
<evidence type="ECO:0000313" key="3">
    <source>
        <dbReference type="Proteomes" id="UP000799536"/>
    </source>
</evidence>
<name>A0A9P4JNY2_9PLEO</name>
<feature type="signal peptide" evidence="1">
    <location>
        <begin position="1"/>
        <end position="17"/>
    </location>
</feature>
<dbReference type="Proteomes" id="UP000799536">
    <property type="component" value="Unassembled WGS sequence"/>
</dbReference>
<sequence>MKFSLSLTLFSVILAAAAPVEKRGDVAYAALSENPAQIKDADGVDFLLPRITVYKKRSEADYPEHAENPTLVESADGVEVLLPRIAYKKRSKAVTV</sequence>
<evidence type="ECO:0000313" key="2">
    <source>
        <dbReference type="EMBL" id="KAF2202560.1"/>
    </source>
</evidence>
<dbReference type="OrthoDB" id="3768764at2759"/>
<protein>
    <submittedName>
        <fullName evidence="2">Uncharacterized protein</fullName>
    </submittedName>
</protein>
<feature type="chain" id="PRO_5040325246" evidence="1">
    <location>
        <begin position="18"/>
        <end position="96"/>
    </location>
</feature>
<reference evidence="2" key="1">
    <citation type="journal article" date="2020" name="Stud. Mycol.">
        <title>101 Dothideomycetes genomes: a test case for predicting lifestyles and emergence of pathogens.</title>
        <authorList>
            <person name="Haridas S."/>
            <person name="Albert R."/>
            <person name="Binder M."/>
            <person name="Bloem J."/>
            <person name="Labutti K."/>
            <person name="Salamov A."/>
            <person name="Andreopoulos B."/>
            <person name="Baker S."/>
            <person name="Barry K."/>
            <person name="Bills G."/>
            <person name="Bluhm B."/>
            <person name="Cannon C."/>
            <person name="Castanera R."/>
            <person name="Culley D."/>
            <person name="Daum C."/>
            <person name="Ezra D."/>
            <person name="Gonzalez J."/>
            <person name="Henrissat B."/>
            <person name="Kuo A."/>
            <person name="Liang C."/>
            <person name="Lipzen A."/>
            <person name="Lutzoni F."/>
            <person name="Magnuson J."/>
            <person name="Mondo S."/>
            <person name="Nolan M."/>
            <person name="Ohm R."/>
            <person name="Pangilinan J."/>
            <person name="Park H.-J."/>
            <person name="Ramirez L."/>
            <person name="Alfaro M."/>
            <person name="Sun H."/>
            <person name="Tritt A."/>
            <person name="Yoshinaga Y."/>
            <person name="Zwiers L.-H."/>
            <person name="Turgeon B."/>
            <person name="Goodwin S."/>
            <person name="Spatafora J."/>
            <person name="Crous P."/>
            <person name="Grigoriev I."/>
        </authorList>
    </citation>
    <scope>NUCLEOTIDE SEQUENCE</scope>
    <source>
        <strain evidence="2">ATCC 74209</strain>
    </source>
</reference>
<comment type="caution">
    <text evidence="2">The sequence shown here is derived from an EMBL/GenBank/DDBJ whole genome shotgun (WGS) entry which is preliminary data.</text>
</comment>
<accession>A0A9P4JNY2</accession>
<keyword evidence="3" id="KW-1185">Reference proteome</keyword>
<evidence type="ECO:0000256" key="1">
    <source>
        <dbReference type="SAM" id="SignalP"/>
    </source>
</evidence>